<dbReference type="VEuPathDB" id="PiroplasmaDB:TA10180"/>
<accession>Q4U8U4</accession>
<dbReference type="GO" id="GO:0005634">
    <property type="term" value="C:nucleus"/>
    <property type="evidence" value="ECO:0007669"/>
    <property type="project" value="TreeGrafter"/>
</dbReference>
<dbReference type="PANTHER" id="PTHR20835">
    <property type="entry name" value="E3 UBIQUITIN-PROTEIN LIGASE PPP1R11-RELATED"/>
    <property type="match status" value="1"/>
</dbReference>
<dbReference type="PANTHER" id="PTHR20835:SF0">
    <property type="entry name" value="E3 UBIQUITIN-PROTEIN LIGASE PPP1R11"/>
    <property type="match status" value="1"/>
</dbReference>
<evidence type="ECO:0000313" key="2">
    <source>
        <dbReference type="EMBL" id="CAI76759.1"/>
    </source>
</evidence>
<reference evidence="3" key="2">
    <citation type="submission" date="2018-07" db="EMBL/GenBank/DDBJ databases">
        <authorList>
            <person name="Quirk P.G."/>
            <person name="Krulwich T.A."/>
        </authorList>
    </citation>
    <scope>NUCLEOTIDE SEQUENCE</scope>
    <source>
        <strain evidence="3">Anand</strain>
    </source>
</reference>
<feature type="compositionally biased region" description="Basic and acidic residues" evidence="1">
    <location>
        <begin position="70"/>
        <end position="79"/>
    </location>
</feature>
<dbReference type="EMBL" id="UIVS01000004">
    <property type="protein sequence ID" value="SVP95506.1"/>
    <property type="molecule type" value="Genomic_DNA"/>
</dbReference>
<proteinExistence type="predicted"/>
<gene>
    <name evidence="2" type="ORF">TA10180</name>
    <name evidence="3" type="ORF">TAT_000366700</name>
    <name evidence="4" type="ORF">TAV_000366700</name>
</gene>
<dbReference type="Proteomes" id="UP000001950">
    <property type="component" value="Chromosome 4"/>
</dbReference>
<dbReference type="GO" id="GO:0008157">
    <property type="term" value="F:protein phosphatase 1 binding"/>
    <property type="evidence" value="ECO:0007669"/>
    <property type="project" value="TreeGrafter"/>
</dbReference>
<organism evidence="2 5">
    <name type="scientific">Theileria annulata</name>
    <dbReference type="NCBI Taxonomy" id="5874"/>
    <lineage>
        <taxon>Eukaryota</taxon>
        <taxon>Sar</taxon>
        <taxon>Alveolata</taxon>
        <taxon>Apicomplexa</taxon>
        <taxon>Aconoidasida</taxon>
        <taxon>Piroplasmida</taxon>
        <taxon>Theileriidae</taxon>
        <taxon>Theileria</taxon>
    </lineage>
</organism>
<feature type="compositionally biased region" description="Acidic residues" evidence="1">
    <location>
        <begin position="80"/>
        <end position="93"/>
    </location>
</feature>
<dbReference type="OrthoDB" id="307488at2759"/>
<dbReference type="GO" id="GO:0004865">
    <property type="term" value="F:protein serine/threonine phosphatase inhibitor activity"/>
    <property type="evidence" value="ECO:0007669"/>
    <property type="project" value="InterPro"/>
</dbReference>
<dbReference type="AlphaFoldDB" id="Q4U8U4"/>
<dbReference type="GeneID" id="3862532"/>
<dbReference type="STRING" id="5874.Q4U8U4"/>
<evidence type="ECO:0000313" key="5">
    <source>
        <dbReference type="Proteomes" id="UP000001950"/>
    </source>
</evidence>
<dbReference type="FunCoup" id="Q4U8U4">
    <property type="interactions" value="1"/>
</dbReference>
<name>Q4U8U4_THEAN</name>
<dbReference type="OMA" id="SEDTNCD"/>
<keyword evidence="5" id="KW-1185">Reference proteome</keyword>
<evidence type="ECO:0000313" key="4">
    <source>
        <dbReference type="EMBL" id="SVP95506.1"/>
    </source>
</evidence>
<evidence type="ECO:0000313" key="3">
    <source>
        <dbReference type="EMBL" id="SVP94839.1"/>
    </source>
</evidence>
<dbReference type="EMBL" id="UIVT01000004">
    <property type="protein sequence ID" value="SVP94839.1"/>
    <property type="molecule type" value="Genomic_DNA"/>
</dbReference>
<feature type="region of interest" description="Disordered" evidence="1">
    <location>
        <begin position="19"/>
        <end position="93"/>
    </location>
</feature>
<sequence length="93" mass="10278">MSTITTVETVTKDIEKEVEENSIDSEMGQNCPNSSTQKSVTWDQNTIDNENMNKRSSKSCCIFTGKKGSKTPDSDKETDSDSDTSEDTNCDSH</sequence>
<dbReference type="EMBL" id="CR940353">
    <property type="protein sequence ID" value="CAI76759.1"/>
    <property type="molecule type" value="Genomic_DNA"/>
</dbReference>
<dbReference type="InterPro" id="IPR011107">
    <property type="entry name" value="PPI_Ypi1"/>
</dbReference>
<feature type="compositionally biased region" description="Polar residues" evidence="1">
    <location>
        <begin position="27"/>
        <end position="50"/>
    </location>
</feature>
<protein>
    <submittedName>
        <fullName evidence="3">Protein phosphatase inhibitor, putative</fullName>
    </submittedName>
</protein>
<dbReference type="InParanoid" id="Q4U8U4"/>
<evidence type="ECO:0000256" key="1">
    <source>
        <dbReference type="SAM" id="MobiDB-lite"/>
    </source>
</evidence>
<reference evidence="2 5" key="1">
    <citation type="journal article" date="2005" name="Science">
        <title>Genome of the host-cell transforming parasite Theileria annulata compared with T. parva.</title>
        <authorList>
            <person name="Pain A."/>
            <person name="Renauld H."/>
            <person name="Berriman M."/>
            <person name="Murphy L."/>
            <person name="Yeats C.A."/>
            <person name="Weir W."/>
            <person name="Kerhornou A."/>
            <person name="Aslett M."/>
            <person name="Bishop R."/>
            <person name="Bouchier C."/>
            <person name="Cochet M."/>
            <person name="Coulson R.M.R."/>
            <person name="Cronin A."/>
            <person name="de Villiers E.P."/>
            <person name="Fraser A."/>
            <person name="Fosker N."/>
            <person name="Gardner M."/>
            <person name="Goble A."/>
            <person name="Griffiths-Jones S."/>
            <person name="Harris D.E."/>
            <person name="Katzer F."/>
            <person name="Larke N."/>
            <person name="Lord A."/>
            <person name="Maser P."/>
            <person name="McKellar S."/>
            <person name="Mooney P."/>
            <person name="Morton F."/>
            <person name="Nene V."/>
            <person name="O'Neil S."/>
            <person name="Price C."/>
            <person name="Quail M.A."/>
            <person name="Rabbinowitsch E."/>
            <person name="Rawlings N.D."/>
            <person name="Rutter S."/>
            <person name="Saunders D."/>
            <person name="Seeger K."/>
            <person name="Shah T."/>
            <person name="Squares R."/>
            <person name="Squares S."/>
            <person name="Tivey A."/>
            <person name="Walker A.R."/>
            <person name="Woodward J."/>
            <person name="Dobbelaere D.A.E."/>
            <person name="Langsley G."/>
            <person name="Rajandream M.A."/>
            <person name="McKeever D."/>
            <person name="Shiels B."/>
            <person name="Tait A."/>
            <person name="Barrell B.G."/>
            <person name="Hall N."/>
        </authorList>
    </citation>
    <scope>NUCLEOTIDE SEQUENCE [LARGE SCALE GENOMIC DNA]</scope>
    <source>
        <strain evidence="5">Ankara</strain>
        <strain evidence="2">Ankara isolate clone C9</strain>
    </source>
</reference>
<dbReference type="KEGG" id="tan:TA10180"/>
<dbReference type="RefSeq" id="XP_953384.1">
    <property type="nucleotide sequence ID" value="XM_948291.1"/>
</dbReference>
<dbReference type="Pfam" id="PF07491">
    <property type="entry name" value="PPI_Ypi1"/>
    <property type="match status" value="1"/>
</dbReference>